<proteinExistence type="inferred from homology"/>
<reference evidence="6" key="1">
    <citation type="submission" date="2025-08" db="UniProtKB">
        <authorList>
            <consortium name="Ensembl"/>
        </authorList>
    </citation>
    <scope>IDENTIFICATION</scope>
</reference>
<comment type="similarity">
    <text evidence="1">Belongs to the PACS family.</text>
</comment>
<evidence type="ECO:0000259" key="4">
    <source>
        <dbReference type="Pfam" id="PF10254"/>
    </source>
</evidence>
<dbReference type="GeneTree" id="ENSGT00950000183209"/>
<name>A0A8C4Q693_EPTBU</name>
<dbReference type="OMA" id="PADIRAX"/>
<evidence type="ECO:0000313" key="6">
    <source>
        <dbReference type="Ensembl" id="ENSEBUP00000010693.1"/>
    </source>
</evidence>
<dbReference type="PANTHER" id="PTHR13280">
    <property type="entry name" value="PHOSPHOFURIN ACIDIC CLUSTER SORTING PROTEIN"/>
    <property type="match status" value="1"/>
</dbReference>
<gene>
    <name evidence="6" type="primary">PACS2</name>
</gene>
<feature type="region of interest" description="Disordered" evidence="3">
    <location>
        <begin position="408"/>
        <end position="451"/>
    </location>
</feature>
<evidence type="ECO:0000256" key="1">
    <source>
        <dbReference type="ARBA" id="ARBA00008590"/>
    </source>
</evidence>
<dbReference type="PANTHER" id="PTHR13280:SF17">
    <property type="entry name" value="KRUEPPEL TARGET AT 95D, ISOFORM A"/>
    <property type="match status" value="1"/>
</dbReference>
<feature type="compositionally biased region" description="Polar residues" evidence="3">
    <location>
        <begin position="237"/>
        <end position="247"/>
    </location>
</feature>
<dbReference type="GO" id="GO:0072659">
    <property type="term" value="P:protein localization to plasma membrane"/>
    <property type="evidence" value="ECO:0007669"/>
    <property type="project" value="TreeGrafter"/>
</dbReference>
<feature type="domain" description="Phosphofurin acidic cluster sorting protein 1/2 N-terminal C2" evidence="5">
    <location>
        <begin position="15"/>
        <end position="143"/>
    </location>
</feature>
<evidence type="ECO:0000313" key="7">
    <source>
        <dbReference type="Proteomes" id="UP000694388"/>
    </source>
</evidence>
<feature type="domain" description="Phosphofurin acidic cluster sorting protein 1/2 C-terminal" evidence="4">
    <location>
        <begin position="456"/>
        <end position="880"/>
    </location>
</feature>
<dbReference type="Proteomes" id="UP000694388">
    <property type="component" value="Unplaced"/>
</dbReference>
<protein>
    <submittedName>
        <fullName evidence="6">Si:ch211-126j24.1</fullName>
    </submittedName>
</protein>
<reference evidence="6" key="2">
    <citation type="submission" date="2025-09" db="UniProtKB">
        <authorList>
            <consortium name="Ensembl"/>
        </authorList>
    </citation>
    <scope>IDENTIFICATION</scope>
</reference>
<evidence type="ECO:0000256" key="2">
    <source>
        <dbReference type="ARBA" id="ARBA00022553"/>
    </source>
</evidence>
<feature type="compositionally biased region" description="Basic and acidic residues" evidence="3">
    <location>
        <begin position="421"/>
        <end position="447"/>
    </location>
</feature>
<dbReference type="InterPro" id="IPR057541">
    <property type="entry name" value="PACS1/2_N"/>
</dbReference>
<feature type="compositionally biased region" description="Polar residues" evidence="3">
    <location>
        <begin position="317"/>
        <end position="340"/>
    </location>
</feature>
<feature type="region of interest" description="Disordered" evidence="3">
    <location>
        <begin position="200"/>
        <end position="247"/>
    </location>
</feature>
<sequence length="908" mass="101035">MAERVRASGPAPKPVPMNLYAAWEVDRASPSCVPRLCSFTLQRLVVQRELDKELNSVVIAVKMQGSKRVLRSNEIPLPLNGLLETELELSFSLQYPHFLKREGNKLQVMLQRRKRYKNRTILGYKTLAVGVLNMSEVLQCPTEGRRALGLLSSLKEPTVNVAEVVILALCSQPVDHEETPHPSGKHKAMERSPDIYNFSEDEDESFSSEQEGSDDHAQDLYDEDDDLRKSKPRRKTQPSMARQQNFKQKLTALLKRFKVTDEVLDSEPDPHPQEEDLDFLYKSLDVFNPSDSGPDMEEDESLVSTPKPKLKPFFEGTSHSSSQTELGSVHSLRSQPLDTTSPDDHMERDRLLGNKMQLGEPITENAFMELEESGVMDVGHSWEPITEKVPPVAKISKTESLIISSPSRTEMRQYRRVRSTSLRERPTDRISTGREKMEADHSPESHHSMQMPRKSVYDQLNIILGSEELLPESIILVSICDWQGQFLAERLQERGQPIVCALGSPDVQAAFSAIVLRVQRFCNTNAQTPSPIRLAVAGGQAFMSAVLRHYVEQLSNKTPDWLGYLRFLLIPLAPQPLAKYLASVDQKYANTFMDNAWKELFARSEPPITDSVDVAMRTVQFLAGAAVTHQLPIAEAMLTYKQKSADEDTCQKFIPFIGVVVVGIVEQSLQNSGDSDDGTLTVSVGTSVGPIVQATQTLSPTPAVFVKDMSATPPPSPSVSSGQVTTGPCLSSPGSELMGLQVDYWTATGLPGGLPGGRRECERRDIPTSKTTLRSNFRSLVVTRLPPGGEPVPSTTMAMTIVTQEKNKKVMFLSKKPKEKDMETKSQAIEGINRLICTAKQQQTMLKVTIDGLEWNDVKFFQLAAQWSTHVKYFPLGVFGFTCNCMCTCEEDASVMVSAGLEVWSLTD</sequence>
<dbReference type="GO" id="GO:0044325">
    <property type="term" value="F:transmembrane transporter binding"/>
    <property type="evidence" value="ECO:0007669"/>
    <property type="project" value="TreeGrafter"/>
</dbReference>
<keyword evidence="2" id="KW-0597">Phosphoprotein</keyword>
<organism evidence="6 7">
    <name type="scientific">Eptatretus burgeri</name>
    <name type="common">Inshore hagfish</name>
    <dbReference type="NCBI Taxonomy" id="7764"/>
    <lineage>
        <taxon>Eukaryota</taxon>
        <taxon>Metazoa</taxon>
        <taxon>Chordata</taxon>
        <taxon>Craniata</taxon>
        <taxon>Vertebrata</taxon>
        <taxon>Cyclostomata</taxon>
        <taxon>Myxini</taxon>
        <taxon>Myxiniformes</taxon>
        <taxon>Myxinidae</taxon>
        <taxon>Eptatretinae</taxon>
        <taxon>Eptatretus</taxon>
    </lineage>
</organism>
<dbReference type="Ensembl" id="ENSEBUT00000011244.1">
    <property type="protein sequence ID" value="ENSEBUP00000010693.1"/>
    <property type="gene ID" value="ENSEBUG00000006876.1"/>
</dbReference>
<dbReference type="Pfam" id="PF25332">
    <property type="entry name" value="C2_PACS_N"/>
    <property type="match status" value="1"/>
</dbReference>
<dbReference type="InterPro" id="IPR019381">
    <property type="entry name" value="PACS1/2_C"/>
</dbReference>
<dbReference type="Pfam" id="PF10254">
    <property type="entry name" value="Pacs-1"/>
    <property type="match status" value="1"/>
</dbReference>
<evidence type="ECO:0000256" key="3">
    <source>
        <dbReference type="SAM" id="MobiDB-lite"/>
    </source>
</evidence>
<feature type="region of interest" description="Disordered" evidence="3">
    <location>
        <begin position="288"/>
        <end position="346"/>
    </location>
</feature>
<evidence type="ECO:0000259" key="5">
    <source>
        <dbReference type="Pfam" id="PF25332"/>
    </source>
</evidence>
<dbReference type="AlphaFoldDB" id="A0A8C4Q693"/>
<keyword evidence="7" id="KW-1185">Reference proteome</keyword>
<accession>A0A8C4Q693</accession>